<feature type="binding site" evidence="8">
    <location>
        <position position="41"/>
    </location>
    <ligand>
        <name>Mg(2+)</name>
        <dbReference type="ChEBI" id="CHEBI:18420"/>
    </ligand>
</feature>
<evidence type="ECO:0000313" key="11">
    <source>
        <dbReference type="EMBL" id="MDO6413026.1"/>
    </source>
</evidence>
<evidence type="ECO:0000256" key="2">
    <source>
        <dbReference type="ARBA" id="ARBA00010183"/>
    </source>
</evidence>
<evidence type="ECO:0000256" key="5">
    <source>
        <dbReference type="ARBA" id="ARBA00022759"/>
    </source>
</evidence>
<evidence type="ECO:0000256" key="8">
    <source>
        <dbReference type="HAMAP-Rule" id="MF_00104"/>
    </source>
</evidence>
<keyword evidence="8" id="KW-0460">Magnesium</keyword>
<protein>
    <recommendedName>
        <fullName evidence="8">Ribonuclease 3</fullName>
        <ecNumber evidence="8">3.1.26.3</ecNumber>
    </recommendedName>
    <alternativeName>
        <fullName evidence="8">Ribonuclease III</fullName>
        <shortName evidence="8">RNase III</shortName>
    </alternativeName>
</protein>
<comment type="function">
    <text evidence="8">Digests double-stranded RNA. Involved in the processing of primary rRNA transcript to yield the immediate precursors to the large and small rRNAs (23S and 16S). Processes some mRNAs, and tRNAs when they are encoded in the rRNA operon. Processes pre-crRNA and tracrRNA of type II CRISPR loci if present in the organism.</text>
</comment>
<comment type="subcellular location">
    <subcellularLocation>
        <location evidence="8">Cytoplasm</location>
    </subcellularLocation>
</comment>
<evidence type="ECO:0000256" key="4">
    <source>
        <dbReference type="ARBA" id="ARBA00022722"/>
    </source>
</evidence>
<dbReference type="PROSITE" id="PS50137">
    <property type="entry name" value="DS_RBD"/>
    <property type="match status" value="1"/>
</dbReference>
<reference evidence="11" key="1">
    <citation type="submission" date="2023-07" db="EMBL/GenBank/DDBJ databases">
        <authorList>
            <person name="Kim M."/>
        </authorList>
    </citation>
    <scope>NUCLEOTIDE SEQUENCE</scope>
    <source>
        <strain evidence="11">BIUV-7</strain>
    </source>
</reference>
<dbReference type="Gene3D" id="3.30.160.20">
    <property type="match status" value="1"/>
</dbReference>
<comment type="similarity">
    <text evidence="2">Belongs to the ribonuclease III family.</text>
</comment>
<gene>
    <name evidence="8 11" type="primary">rnc</name>
    <name evidence="11" type="ORF">Q4F19_01395</name>
</gene>
<keyword evidence="12" id="KW-1185">Reference proteome</keyword>
<keyword evidence="5 8" id="KW-0255">Endonuclease</keyword>
<dbReference type="SUPFAM" id="SSF69065">
    <property type="entry name" value="RNase III domain-like"/>
    <property type="match status" value="1"/>
</dbReference>
<sequence>MTDNLGAWIAQSLDHTPRDAALFRRALTHGSHGEANYERLEFLGDRVLGLVASAWLYRRYPNEPEGNLSMRFNAIVSGEACAEIGRDIGVPAMMILGKQARDDGAQGSDNVVGDVVEALIGALYLDGGIDVAERFIHRAWEQKVETLTRAPKHPKSALQEWAAAHRCKPPVYTTESRSGPHHAPSFTVTVTVAGRGGGSAKAEGTSKQEAETAAAITLLGQLT</sequence>
<dbReference type="SUPFAM" id="SSF54768">
    <property type="entry name" value="dsRNA-binding domain-like"/>
    <property type="match status" value="1"/>
</dbReference>
<dbReference type="PROSITE" id="PS00517">
    <property type="entry name" value="RNASE_3_1"/>
    <property type="match status" value="1"/>
</dbReference>
<comment type="catalytic activity">
    <reaction evidence="1 8">
        <text>Endonucleolytic cleavage to 5'-phosphomonoester.</text>
        <dbReference type="EC" id="3.1.26.3"/>
    </reaction>
</comment>
<keyword evidence="6 8" id="KW-0378">Hydrolase</keyword>
<comment type="cofactor">
    <cofactor evidence="8">
        <name>Mg(2+)</name>
        <dbReference type="ChEBI" id="CHEBI:18420"/>
    </cofactor>
</comment>
<comment type="caution">
    <text evidence="11">The sequence shown here is derived from an EMBL/GenBank/DDBJ whole genome shotgun (WGS) entry which is preliminary data.</text>
</comment>
<dbReference type="PANTHER" id="PTHR11207:SF0">
    <property type="entry name" value="RIBONUCLEASE 3"/>
    <property type="match status" value="1"/>
</dbReference>
<dbReference type="Pfam" id="PF00035">
    <property type="entry name" value="dsrm"/>
    <property type="match status" value="1"/>
</dbReference>
<evidence type="ECO:0000256" key="3">
    <source>
        <dbReference type="ARBA" id="ARBA00022664"/>
    </source>
</evidence>
<dbReference type="HAMAP" id="MF_00104">
    <property type="entry name" value="RNase_III"/>
    <property type="match status" value="1"/>
</dbReference>
<keyword evidence="8" id="KW-0819">tRNA processing</keyword>
<dbReference type="SMART" id="SM00358">
    <property type="entry name" value="DSRM"/>
    <property type="match status" value="1"/>
</dbReference>
<dbReference type="GO" id="GO:0004525">
    <property type="term" value="F:ribonuclease III activity"/>
    <property type="evidence" value="ECO:0007669"/>
    <property type="project" value="UniProtKB-EC"/>
</dbReference>
<feature type="domain" description="DRBM" evidence="9">
    <location>
        <begin position="153"/>
        <end position="223"/>
    </location>
</feature>
<dbReference type="PANTHER" id="PTHR11207">
    <property type="entry name" value="RIBONUCLEASE III"/>
    <property type="match status" value="1"/>
</dbReference>
<dbReference type="SMART" id="SM00535">
    <property type="entry name" value="RIBOc"/>
    <property type="match status" value="1"/>
</dbReference>
<dbReference type="RefSeq" id="WP_303539350.1">
    <property type="nucleotide sequence ID" value="NZ_JAUOTP010000001.1"/>
</dbReference>
<feature type="binding site" evidence="8">
    <location>
        <position position="117"/>
    </location>
    <ligand>
        <name>Mg(2+)</name>
        <dbReference type="ChEBI" id="CHEBI:18420"/>
    </ligand>
</feature>
<keyword evidence="7 8" id="KW-0694">RNA-binding</keyword>
<evidence type="ECO:0000256" key="7">
    <source>
        <dbReference type="ARBA" id="ARBA00022884"/>
    </source>
</evidence>
<organism evidence="11 12">
    <name type="scientific">Sphingomonas natans</name>
    <dbReference type="NCBI Taxonomy" id="3063330"/>
    <lineage>
        <taxon>Bacteria</taxon>
        <taxon>Pseudomonadati</taxon>
        <taxon>Pseudomonadota</taxon>
        <taxon>Alphaproteobacteria</taxon>
        <taxon>Sphingomonadales</taxon>
        <taxon>Sphingomonadaceae</taxon>
        <taxon>Sphingomonas</taxon>
    </lineage>
</organism>
<dbReference type="CDD" id="cd10845">
    <property type="entry name" value="DSRM_RNAse_III_family"/>
    <property type="match status" value="1"/>
</dbReference>
<dbReference type="NCBIfam" id="TIGR02191">
    <property type="entry name" value="RNaseIII"/>
    <property type="match status" value="1"/>
</dbReference>
<proteinExistence type="inferred from homology"/>
<dbReference type="Gene3D" id="1.10.1520.10">
    <property type="entry name" value="Ribonuclease III domain"/>
    <property type="match status" value="1"/>
</dbReference>
<keyword evidence="8" id="KW-0699">rRNA-binding</keyword>
<feature type="binding site" evidence="8">
    <location>
        <position position="114"/>
    </location>
    <ligand>
        <name>Mg(2+)</name>
        <dbReference type="ChEBI" id="CHEBI:18420"/>
    </ligand>
</feature>
<evidence type="ECO:0000259" key="10">
    <source>
        <dbReference type="PROSITE" id="PS50142"/>
    </source>
</evidence>
<comment type="subunit">
    <text evidence="8">Homodimer.</text>
</comment>
<feature type="active site" evidence="8">
    <location>
        <position position="45"/>
    </location>
</feature>
<accession>A0ABT8Y3X8</accession>
<keyword evidence="8" id="KW-0479">Metal-binding</keyword>
<dbReference type="Pfam" id="PF14622">
    <property type="entry name" value="Ribonucleas_3_3"/>
    <property type="match status" value="1"/>
</dbReference>
<dbReference type="InterPro" id="IPR036389">
    <property type="entry name" value="RNase_III_sf"/>
</dbReference>
<dbReference type="EMBL" id="JAUOTP010000001">
    <property type="protein sequence ID" value="MDO6413026.1"/>
    <property type="molecule type" value="Genomic_DNA"/>
</dbReference>
<dbReference type="InterPro" id="IPR000999">
    <property type="entry name" value="RNase_III_dom"/>
</dbReference>
<dbReference type="PROSITE" id="PS50142">
    <property type="entry name" value="RNASE_3_2"/>
    <property type="match status" value="1"/>
</dbReference>
<keyword evidence="8" id="KW-0963">Cytoplasm</keyword>
<name>A0ABT8Y3X8_9SPHN</name>
<feature type="active site" evidence="8">
    <location>
        <position position="117"/>
    </location>
</feature>
<keyword evidence="8" id="KW-0698">rRNA processing</keyword>
<evidence type="ECO:0000256" key="1">
    <source>
        <dbReference type="ARBA" id="ARBA00000109"/>
    </source>
</evidence>
<dbReference type="InterPro" id="IPR011907">
    <property type="entry name" value="RNase_III"/>
</dbReference>
<dbReference type="CDD" id="cd00593">
    <property type="entry name" value="RIBOc"/>
    <property type="match status" value="1"/>
</dbReference>
<evidence type="ECO:0000259" key="9">
    <source>
        <dbReference type="PROSITE" id="PS50137"/>
    </source>
</evidence>
<keyword evidence="4 8" id="KW-0540">Nuclease</keyword>
<evidence type="ECO:0000313" key="12">
    <source>
        <dbReference type="Proteomes" id="UP001169764"/>
    </source>
</evidence>
<dbReference type="EC" id="3.1.26.3" evidence="8"/>
<keyword evidence="3 8" id="KW-0507">mRNA processing</keyword>
<dbReference type="Proteomes" id="UP001169764">
    <property type="component" value="Unassembled WGS sequence"/>
</dbReference>
<dbReference type="InterPro" id="IPR014720">
    <property type="entry name" value="dsRBD_dom"/>
</dbReference>
<feature type="domain" description="RNase III" evidence="10">
    <location>
        <begin position="1"/>
        <end position="128"/>
    </location>
</feature>
<evidence type="ECO:0000256" key="6">
    <source>
        <dbReference type="ARBA" id="ARBA00022801"/>
    </source>
</evidence>